<reference evidence="3" key="1">
    <citation type="submission" date="2017-09" db="EMBL/GenBank/DDBJ databases">
        <title>Contemporary evolution of a Lepidopteran species, Heliothis virescens, in response to modern agricultural practices.</title>
        <authorList>
            <person name="Fritz M.L."/>
            <person name="Deyonke A.M."/>
            <person name="Papanicolaou A."/>
            <person name="Micinski S."/>
            <person name="Westbrook J."/>
            <person name="Gould F."/>
        </authorList>
    </citation>
    <scope>NUCLEOTIDE SEQUENCE [LARGE SCALE GENOMIC DNA]</scope>
    <source>
        <strain evidence="3">HvINT-</strain>
        <tissue evidence="3">Whole body</tissue>
    </source>
</reference>
<feature type="compositionally biased region" description="Basic residues" evidence="1">
    <location>
        <begin position="552"/>
        <end position="565"/>
    </location>
</feature>
<comment type="caution">
    <text evidence="3">The sequence shown here is derived from an EMBL/GenBank/DDBJ whole genome shotgun (WGS) entry which is preliminary data.</text>
</comment>
<protein>
    <recommendedName>
        <fullName evidence="2">DDE-1 domain-containing protein</fullName>
    </recommendedName>
</protein>
<dbReference type="InterPro" id="IPR036397">
    <property type="entry name" value="RNaseH_sf"/>
</dbReference>
<dbReference type="EMBL" id="NWSH01003711">
    <property type="protein sequence ID" value="PCG65895.1"/>
    <property type="molecule type" value="Genomic_DNA"/>
</dbReference>
<evidence type="ECO:0000313" key="3">
    <source>
        <dbReference type="EMBL" id="PCG65895.1"/>
    </source>
</evidence>
<dbReference type="PANTHER" id="PTHR19303:SF71">
    <property type="entry name" value="ZINC FINGER PHD-TYPE DOMAIN-CONTAINING PROTEIN"/>
    <property type="match status" value="1"/>
</dbReference>
<dbReference type="GO" id="GO:0003677">
    <property type="term" value="F:DNA binding"/>
    <property type="evidence" value="ECO:0007669"/>
    <property type="project" value="TreeGrafter"/>
</dbReference>
<proteinExistence type="predicted"/>
<dbReference type="PANTHER" id="PTHR19303">
    <property type="entry name" value="TRANSPOSON"/>
    <property type="match status" value="1"/>
</dbReference>
<accession>A0A2A4J1E0</accession>
<name>A0A2A4J1E0_HELVI</name>
<feature type="compositionally biased region" description="Basic and acidic residues" evidence="1">
    <location>
        <begin position="596"/>
        <end position="618"/>
    </location>
</feature>
<dbReference type="InterPro" id="IPR013083">
    <property type="entry name" value="Znf_RING/FYVE/PHD"/>
</dbReference>
<dbReference type="Gene3D" id="3.30.40.10">
    <property type="entry name" value="Zinc/RING finger domain, C3HC4 (zinc finger)"/>
    <property type="match status" value="1"/>
</dbReference>
<feature type="compositionally biased region" description="Basic residues" evidence="1">
    <location>
        <begin position="619"/>
        <end position="629"/>
    </location>
</feature>
<sequence length="689" mass="77760">MPRVRVRKTSRGQIDLSKYKDAYEEVKTGESLRKAAEKHGLNHCSLLRYIRKRDVSGEQENPDMGYKAHNRVFNEVQERELSKYLIRCADIYFGLPKKEVRKLAYELAIKYNLSRPKTWDDNELAGEEWFRMFMRRNPELSLRTAQATSLSRATSFNKTNVDSFYDNLTIVMDRHKFEPQDIYNADETGITTVQKPDRVVARRGAHQVGSVTSAERGTLVTVAFAANAIGNVIPPFFVFPRVRYQEHFIRDGPVGSAGAANPSGWMQDNTFMHFLDHFKKYTNASMSHKVLLLLDNHSSHVHIDALDFCKNNGIILLSFPPHCSHRLQPLDRSAYGPLKKAVNSACDAWMRSHPGRTMSIYDIPGIVASAMPVALTPSNIQAGFRKTGTYPYNRNLFTELDFAPAFVTDRPNPENTTEPAVVPIQNTSLSQEPVFVTDVPNQENTAEVAIVPVSITNPPEDETPPLSPSLLNYEPSADMVAQPGAISSSLVPRTEQESIIQNPETVTTPPRHNSGINTQKTSPKPSTSVQTTSSSIPAVFSPETIRPFPKAPPRKNNNRGRKTRKSTIYTDTPEKEEIRKEQEIRLKRTRAKQVKKQLDGGKKKHFDGGEKKQFDGGKSKRNTIKGKKKNLQEEVSSEDEEYFCLVCMSPYSESRPGEQWIQCTRCKLWAHEECTESGLSYICQNCDSD</sequence>
<gene>
    <name evidence="3" type="ORF">B5V51_8493</name>
</gene>
<dbReference type="CDD" id="cd15517">
    <property type="entry name" value="PHD_TCF19_like"/>
    <property type="match status" value="1"/>
</dbReference>
<dbReference type="Pfam" id="PF03184">
    <property type="entry name" value="DDE_1"/>
    <property type="match status" value="1"/>
</dbReference>
<dbReference type="InterPro" id="IPR011011">
    <property type="entry name" value="Znf_FYVE_PHD"/>
</dbReference>
<feature type="region of interest" description="Disordered" evidence="1">
    <location>
        <begin position="487"/>
        <end position="632"/>
    </location>
</feature>
<dbReference type="InterPro" id="IPR050863">
    <property type="entry name" value="CenT-Element_Derived"/>
</dbReference>
<dbReference type="AlphaFoldDB" id="A0A2A4J1E0"/>
<feature type="domain" description="DDE-1" evidence="2">
    <location>
        <begin position="250"/>
        <end position="351"/>
    </location>
</feature>
<dbReference type="SUPFAM" id="SSF57903">
    <property type="entry name" value="FYVE/PHD zinc finger"/>
    <property type="match status" value="1"/>
</dbReference>
<feature type="compositionally biased region" description="Polar residues" evidence="1">
    <location>
        <begin position="487"/>
        <end position="536"/>
    </location>
</feature>
<evidence type="ECO:0000256" key="1">
    <source>
        <dbReference type="SAM" id="MobiDB-lite"/>
    </source>
</evidence>
<evidence type="ECO:0000259" key="2">
    <source>
        <dbReference type="Pfam" id="PF03184"/>
    </source>
</evidence>
<feature type="compositionally biased region" description="Basic and acidic residues" evidence="1">
    <location>
        <begin position="572"/>
        <end position="586"/>
    </location>
</feature>
<dbReference type="GO" id="GO:0005634">
    <property type="term" value="C:nucleus"/>
    <property type="evidence" value="ECO:0007669"/>
    <property type="project" value="TreeGrafter"/>
</dbReference>
<dbReference type="InterPro" id="IPR004875">
    <property type="entry name" value="DDE_SF_endonuclease_dom"/>
</dbReference>
<dbReference type="STRING" id="7102.A0A2A4J1E0"/>
<organism evidence="3">
    <name type="scientific">Heliothis virescens</name>
    <name type="common">Tobacco budworm moth</name>
    <dbReference type="NCBI Taxonomy" id="7102"/>
    <lineage>
        <taxon>Eukaryota</taxon>
        <taxon>Metazoa</taxon>
        <taxon>Ecdysozoa</taxon>
        <taxon>Arthropoda</taxon>
        <taxon>Hexapoda</taxon>
        <taxon>Insecta</taxon>
        <taxon>Pterygota</taxon>
        <taxon>Neoptera</taxon>
        <taxon>Endopterygota</taxon>
        <taxon>Lepidoptera</taxon>
        <taxon>Glossata</taxon>
        <taxon>Ditrysia</taxon>
        <taxon>Noctuoidea</taxon>
        <taxon>Noctuidae</taxon>
        <taxon>Heliothinae</taxon>
        <taxon>Heliothis</taxon>
    </lineage>
</organism>
<dbReference type="Gene3D" id="3.30.420.10">
    <property type="entry name" value="Ribonuclease H-like superfamily/Ribonuclease H"/>
    <property type="match status" value="1"/>
</dbReference>